<protein>
    <submittedName>
        <fullName evidence="6">Uncharacterized protein</fullName>
    </submittedName>
</protein>
<dbReference type="InterPro" id="IPR011701">
    <property type="entry name" value="MFS"/>
</dbReference>
<keyword evidence="3 5" id="KW-1133">Transmembrane helix</keyword>
<name>A0ABD2WB87_9HYME</name>
<keyword evidence="4 5" id="KW-0472">Membrane</keyword>
<evidence type="ECO:0000256" key="3">
    <source>
        <dbReference type="ARBA" id="ARBA00022989"/>
    </source>
</evidence>
<gene>
    <name evidence="6" type="ORF">TKK_015024</name>
</gene>
<reference evidence="6 7" key="1">
    <citation type="journal article" date="2024" name="bioRxiv">
        <title>A reference genome for Trichogramma kaykai: A tiny desert-dwelling parasitoid wasp with competing sex-ratio distorters.</title>
        <authorList>
            <person name="Culotta J."/>
            <person name="Lindsey A.R."/>
        </authorList>
    </citation>
    <scope>NUCLEOTIDE SEQUENCE [LARGE SCALE GENOMIC DNA]</scope>
    <source>
        <strain evidence="6 7">KSX58</strain>
    </source>
</reference>
<feature type="transmembrane region" description="Helical" evidence="5">
    <location>
        <begin position="212"/>
        <end position="232"/>
    </location>
</feature>
<comment type="caution">
    <text evidence="6">The sequence shown here is derived from an EMBL/GenBank/DDBJ whole genome shotgun (WGS) entry which is preliminary data.</text>
</comment>
<evidence type="ECO:0000256" key="1">
    <source>
        <dbReference type="ARBA" id="ARBA00004141"/>
    </source>
</evidence>
<dbReference type="Proteomes" id="UP001627154">
    <property type="component" value="Unassembled WGS sequence"/>
</dbReference>
<evidence type="ECO:0000256" key="5">
    <source>
        <dbReference type="SAM" id="Phobius"/>
    </source>
</evidence>
<evidence type="ECO:0000313" key="7">
    <source>
        <dbReference type="Proteomes" id="UP001627154"/>
    </source>
</evidence>
<feature type="transmembrane region" description="Helical" evidence="5">
    <location>
        <begin position="39"/>
        <end position="58"/>
    </location>
</feature>
<organism evidence="6 7">
    <name type="scientific">Trichogramma kaykai</name>
    <dbReference type="NCBI Taxonomy" id="54128"/>
    <lineage>
        <taxon>Eukaryota</taxon>
        <taxon>Metazoa</taxon>
        <taxon>Ecdysozoa</taxon>
        <taxon>Arthropoda</taxon>
        <taxon>Hexapoda</taxon>
        <taxon>Insecta</taxon>
        <taxon>Pterygota</taxon>
        <taxon>Neoptera</taxon>
        <taxon>Endopterygota</taxon>
        <taxon>Hymenoptera</taxon>
        <taxon>Apocrita</taxon>
        <taxon>Proctotrupomorpha</taxon>
        <taxon>Chalcidoidea</taxon>
        <taxon>Trichogrammatidae</taxon>
        <taxon>Trichogramma</taxon>
    </lineage>
</organism>
<dbReference type="PANTHER" id="PTHR23507">
    <property type="entry name" value="ZGC:174356"/>
    <property type="match status" value="1"/>
</dbReference>
<keyword evidence="2 5" id="KW-0812">Transmembrane</keyword>
<keyword evidence="7" id="KW-1185">Reference proteome</keyword>
<sequence length="307" mass="33366">MSETTVMWMLVLVMLGGSYLAGSLPLLNAQSGHLVFDKLQLVSVLGAGLLVGTALSVINPEGVRTLVSGAIHTSTTMAQDGAQDAERHEASASCLSATIYSVFLVPETIQIQHQRALKDVFDYKLVRDLFKAVLKSRDGFDKFLVWSCVLSIAINVSIMEGNGSILFLFTSYKLQWNFSDVSIYSGTNLLLTIIGMLLLIKLVGSILKLPETVIVVLSCLSTSISCLGKAFVSKPYHMYITAGIGMFSASAVPAIRSIVSKTVPQDDLGKTFSVITIVEMNIPFADTANLWKVLKNTQYNEIVTERD</sequence>
<evidence type="ECO:0000313" key="6">
    <source>
        <dbReference type="EMBL" id="KAL3390227.1"/>
    </source>
</evidence>
<feature type="transmembrane region" description="Helical" evidence="5">
    <location>
        <begin position="143"/>
        <end position="169"/>
    </location>
</feature>
<feature type="transmembrane region" description="Helical" evidence="5">
    <location>
        <begin position="181"/>
        <end position="200"/>
    </location>
</feature>
<dbReference type="SUPFAM" id="SSF103473">
    <property type="entry name" value="MFS general substrate transporter"/>
    <property type="match status" value="1"/>
</dbReference>
<evidence type="ECO:0000256" key="2">
    <source>
        <dbReference type="ARBA" id="ARBA00022692"/>
    </source>
</evidence>
<dbReference type="PANTHER" id="PTHR23507:SF39">
    <property type="entry name" value="GH23453P-RELATED"/>
    <property type="match status" value="1"/>
</dbReference>
<dbReference type="AlphaFoldDB" id="A0ABD2WB87"/>
<comment type="subcellular location">
    <subcellularLocation>
        <location evidence="1">Membrane</location>
        <topology evidence="1">Multi-pass membrane protein</topology>
    </subcellularLocation>
</comment>
<evidence type="ECO:0000256" key="4">
    <source>
        <dbReference type="ARBA" id="ARBA00023136"/>
    </source>
</evidence>
<feature type="transmembrane region" description="Helical" evidence="5">
    <location>
        <begin position="238"/>
        <end position="255"/>
    </location>
</feature>
<accession>A0ABD2WB87</accession>
<dbReference type="Gene3D" id="1.20.1250.20">
    <property type="entry name" value="MFS general substrate transporter like domains"/>
    <property type="match status" value="1"/>
</dbReference>
<dbReference type="InterPro" id="IPR036259">
    <property type="entry name" value="MFS_trans_sf"/>
</dbReference>
<dbReference type="Pfam" id="PF07690">
    <property type="entry name" value="MFS_1"/>
    <property type="match status" value="1"/>
</dbReference>
<dbReference type="EMBL" id="JBJJXI010000121">
    <property type="protein sequence ID" value="KAL3390227.1"/>
    <property type="molecule type" value="Genomic_DNA"/>
</dbReference>
<dbReference type="GO" id="GO:0016020">
    <property type="term" value="C:membrane"/>
    <property type="evidence" value="ECO:0007669"/>
    <property type="project" value="UniProtKB-SubCell"/>
</dbReference>
<proteinExistence type="predicted"/>